<evidence type="ECO:0000256" key="1">
    <source>
        <dbReference type="SAM" id="Phobius"/>
    </source>
</evidence>
<dbReference type="GeneID" id="97304067"/>
<keyword evidence="1" id="KW-0812">Transmembrane</keyword>
<name>A0A4Y8MQB0_9BURK</name>
<gene>
    <name evidence="2" type="ORF">E2553_22915</name>
</gene>
<feature type="transmembrane region" description="Helical" evidence="1">
    <location>
        <begin position="49"/>
        <end position="65"/>
    </location>
</feature>
<evidence type="ECO:0000313" key="2">
    <source>
        <dbReference type="EMBL" id="TFE39666.1"/>
    </source>
</evidence>
<keyword evidence="1" id="KW-1133">Transmembrane helix</keyword>
<feature type="transmembrane region" description="Helical" evidence="1">
    <location>
        <begin position="72"/>
        <end position="88"/>
    </location>
</feature>
<keyword evidence="1" id="KW-0472">Membrane</keyword>
<feature type="transmembrane region" description="Helical" evidence="1">
    <location>
        <begin position="100"/>
        <end position="116"/>
    </location>
</feature>
<organism evidence="2 3">
    <name type="scientific">Paraburkholderia dipogonis</name>
    <dbReference type="NCBI Taxonomy" id="1211383"/>
    <lineage>
        <taxon>Bacteria</taxon>
        <taxon>Pseudomonadati</taxon>
        <taxon>Pseudomonadota</taxon>
        <taxon>Betaproteobacteria</taxon>
        <taxon>Burkholderiales</taxon>
        <taxon>Burkholderiaceae</taxon>
        <taxon>Paraburkholderia</taxon>
    </lineage>
</organism>
<feature type="transmembrane region" description="Helical" evidence="1">
    <location>
        <begin position="198"/>
        <end position="224"/>
    </location>
</feature>
<dbReference type="RefSeq" id="WP_134460507.1">
    <property type="nucleotide sequence ID" value="NZ_JBHMFL010000058.1"/>
</dbReference>
<comment type="caution">
    <text evidence="2">The sequence shown here is derived from an EMBL/GenBank/DDBJ whole genome shotgun (WGS) entry which is preliminary data.</text>
</comment>
<dbReference type="EMBL" id="SNVI01000002">
    <property type="protein sequence ID" value="TFE39666.1"/>
    <property type="molecule type" value="Genomic_DNA"/>
</dbReference>
<evidence type="ECO:0000313" key="3">
    <source>
        <dbReference type="Proteomes" id="UP000297385"/>
    </source>
</evidence>
<protein>
    <recommendedName>
        <fullName evidence="4">O-antigen ligase domain-containing protein</fullName>
    </recommendedName>
</protein>
<feature type="transmembrane region" description="Helical" evidence="1">
    <location>
        <begin position="123"/>
        <end position="145"/>
    </location>
</feature>
<feature type="transmembrane region" description="Helical" evidence="1">
    <location>
        <begin position="165"/>
        <end position="186"/>
    </location>
</feature>
<accession>A0A4Y8MQB0</accession>
<dbReference type="Proteomes" id="UP000297385">
    <property type="component" value="Unassembled WGS sequence"/>
</dbReference>
<feature type="transmembrane region" description="Helical" evidence="1">
    <location>
        <begin position="22"/>
        <end position="43"/>
    </location>
</feature>
<feature type="transmembrane region" description="Helical" evidence="1">
    <location>
        <begin position="230"/>
        <end position="252"/>
    </location>
</feature>
<proteinExistence type="predicted"/>
<evidence type="ECO:0008006" key="4">
    <source>
        <dbReference type="Google" id="ProtNLM"/>
    </source>
</evidence>
<feature type="transmembrane region" description="Helical" evidence="1">
    <location>
        <begin position="376"/>
        <end position="397"/>
    </location>
</feature>
<dbReference type="AlphaFoldDB" id="A0A4Y8MQB0"/>
<reference evidence="2 3" key="1">
    <citation type="submission" date="2019-03" db="EMBL/GenBank/DDBJ databases">
        <title>Complete Genome Sequence of Paraburkholderia dipogonis ICMP 19430T, a Nitrogen-fixing Symbiont of the South African Invasive Legume Dipogon lignosus in New Zealand.</title>
        <authorList>
            <person name="De Meyer S.E."/>
        </authorList>
    </citation>
    <scope>NUCLEOTIDE SEQUENCE [LARGE SCALE GENOMIC DNA]</scope>
    <source>
        <strain evidence="2 3">ICMP 19430</strain>
    </source>
</reference>
<feature type="transmembrane region" description="Helical" evidence="1">
    <location>
        <begin position="335"/>
        <end position="356"/>
    </location>
</feature>
<sequence length="419" mass="46771">MNASIASVPSYRESQLTGWHSVGAWAISFSYLLFCISDTLLSLEMDGSQLVKLGAFVLLAVAILLRPRFHKLIALIVPLMLTLYIAMWRAFNVNAGGEEFLRFLAPMGITVAVFAYRSKLAPVVFMFFAVVLSNDLFQCYFYLAYGLKLPLFLPVKFDSGLYLRAQGWIGFFSEFSFINFCAFLLCRHYQPTQRSQRAAFIFLTFSLLGVSFKIFATITVYFIAARKLTVRSFIAALSAIGVVLFALMAGLLDPLIKIAMAKISFYVVAGNSARAESYRVMFQSLMKGNFFGEGLGAFGGPASVKYHSPLYSIYHFNWYGLGNTLTTTDTFYPHLFVELGVLGAILWLAFMLLYGQVSKGRHAWLFVVGAFCFDNIFSMSFVSASYVFSALMLMYLFSDNGSLISRSSLTAGKRDGARR</sequence>